<evidence type="ECO:0000256" key="1">
    <source>
        <dbReference type="SAM" id="Phobius"/>
    </source>
</evidence>
<evidence type="ECO:0000313" key="2">
    <source>
        <dbReference type="EMBL" id="MDN4522660.1"/>
    </source>
</evidence>
<keyword evidence="3" id="KW-1185">Reference proteome</keyword>
<accession>A0ABT8HPG4</accession>
<dbReference type="EMBL" id="JAUHTC010000101">
    <property type="protein sequence ID" value="MDN4522660.1"/>
    <property type="molecule type" value="Genomic_DNA"/>
</dbReference>
<dbReference type="Proteomes" id="UP001172687">
    <property type="component" value="Unassembled WGS sequence"/>
</dbReference>
<evidence type="ECO:0008006" key="4">
    <source>
        <dbReference type="Google" id="ProtNLM"/>
    </source>
</evidence>
<keyword evidence="1" id="KW-0472">Membrane</keyword>
<feature type="transmembrane region" description="Helical" evidence="1">
    <location>
        <begin position="35"/>
        <end position="59"/>
    </location>
</feature>
<protein>
    <recommendedName>
        <fullName evidence="4">Transmembrane protein</fullName>
    </recommendedName>
</protein>
<proteinExistence type="predicted"/>
<keyword evidence="1" id="KW-1133">Transmembrane helix</keyword>
<sequence length="123" mass="11855">MLVAAVLCLCAAALTAALGAWSLMRRPSTDYVQQVLRAVAPTQLAAAVMLAAGAVVALSATAPMSVVILVVCVAGATGTVAAGCWQAAQAVGRRNAQQSATAGGCGGSGGGSGCGTCTLSCDR</sequence>
<evidence type="ECO:0000313" key="3">
    <source>
        <dbReference type="Proteomes" id="UP001172687"/>
    </source>
</evidence>
<keyword evidence="1" id="KW-0812">Transmembrane</keyword>
<name>A0ABT8HPG4_MYCAO</name>
<dbReference type="RefSeq" id="WP_011783152.1">
    <property type="nucleotide sequence ID" value="NZ_CP070380.1"/>
</dbReference>
<reference evidence="2" key="1">
    <citation type="submission" date="2023-07" db="EMBL/GenBank/DDBJ databases">
        <title>Degradation of tert-butanol by M. austroafricanum TBA100.</title>
        <authorList>
            <person name="Helbich S."/>
            <person name="Vainshtein Y."/>
        </authorList>
    </citation>
    <scope>NUCLEOTIDE SEQUENCE</scope>
    <source>
        <strain evidence="2">TBA100</strain>
    </source>
</reference>
<organism evidence="2 3">
    <name type="scientific">Mycolicibacterium austroafricanum</name>
    <name type="common">Mycobacterium austroafricanum</name>
    <dbReference type="NCBI Taxonomy" id="39687"/>
    <lineage>
        <taxon>Bacteria</taxon>
        <taxon>Bacillati</taxon>
        <taxon>Actinomycetota</taxon>
        <taxon>Actinomycetes</taxon>
        <taxon>Mycobacteriales</taxon>
        <taxon>Mycobacteriaceae</taxon>
        <taxon>Mycolicibacterium</taxon>
    </lineage>
</organism>
<comment type="caution">
    <text evidence="2">The sequence shown here is derived from an EMBL/GenBank/DDBJ whole genome shotgun (WGS) entry which is preliminary data.</text>
</comment>
<feature type="transmembrane region" description="Helical" evidence="1">
    <location>
        <begin position="66"/>
        <end position="88"/>
    </location>
</feature>
<gene>
    <name evidence="2" type="ORF">QYF68_33275</name>
</gene>